<feature type="binding site" evidence="4">
    <location>
        <position position="114"/>
    </location>
    <ligand>
        <name>Mn(2+)</name>
        <dbReference type="ChEBI" id="CHEBI:29035"/>
    </ligand>
</feature>
<dbReference type="Pfam" id="PF00293">
    <property type="entry name" value="NUDIX"/>
    <property type="match status" value="1"/>
</dbReference>
<comment type="cofactor">
    <cofactor evidence="4">
        <name>Mn(2+)</name>
        <dbReference type="ChEBI" id="CHEBI:29035"/>
    </cofactor>
    <text evidence="4">Binds 1 Mn(2+) ion per subunit.</text>
</comment>
<keyword evidence="4" id="KW-0414">Isoprene biosynthesis</keyword>
<comment type="catalytic activity">
    <reaction evidence="4">
        <text>isopentenyl diphosphate = dimethylallyl diphosphate</text>
        <dbReference type="Rhea" id="RHEA:23284"/>
        <dbReference type="ChEBI" id="CHEBI:57623"/>
        <dbReference type="ChEBI" id="CHEBI:128769"/>
        <dbReference type="EC" id="5.3.3.2"/>
    </reaction>
</comment>
<dbReference type="EMBL" id="CP076448">
    <property type="protein sequence ID" value="QXM25257.1"/>
    <property type="molecule type" value="Genomic_DNA"/>
</dbReference>
<comment type="pathway">
    <text evidence="4">Isoprenoid biosynthesis; dimethylallyl diphosphate biosynthesis; dimethylallyl diphosphate from isopentenyl diphosphate: step 1/1.</text>
</comment>
<feature type="binding site" evidence="4">
    <location>
        <position position="68"/>
    </location>
    <ligand>
        <name>Mn(2+)</name>
        <dbReference type="ChEBI" id="CHEBI:29035"/>
    </ligand>
</feature>
<feature type="binding site" evidence="4">
    <location>
        <position position="30"/>
    </location>
    <ligand>
        <name>Mn(2+)</name>
        <dbReference type="ChEBI" id="CHEBI:29035"/>
    </ligand>
</feature>
<keyword evidence="3 4" id="KW-0460">Magnesium</keyword>
<proteinExistence type="inferred from homology"/>
<gene>
    <name evidence="4 7" type="primary">idi</name>
    <name evidence="7" type="ORF">KO353_03140</name>
</gene>
<dbReference type="NCBIfam" id="NF002995">
    <property type="entry name" value="PRK03759.1"/>
    <property type="match status" value="1"/>
</dbReference>
<keyword evidence="4" id="KW-0464">Manganese</keyword>
<feature type="domain" description="Nudix hydrolase" evidence="6">
    <location>
        <begin position="28"/>
        <end position="162"/>
    </location>
</feature>
<keyword evidence="1 4" id="KW-0963">Cytoplasm</keyword>
<dbReference type="KEGG" id="elio:KO353_03140"/>
<dbReference type="Proteomes" id="UP000694001">
    <property type="component" value="Chromosome"/>
</dbReference>
<comment type="function">
    <text evidence="4">Catalyzes the 1,3-allylic rearrangement of the homoallylic substrate isopentenyl (IPP) to its highly electrophilic allylic isomer, dimethylallyl diphosphate (DMAPP).</text>
</comment>
<evidence type="ECO:0000313" key="7">
    <source>
        <dbReference type="EMBL" id="QXM25257.1"/>
    </source>
</evidence>
<organism evidence="7 8">
    <name type="scientific">Elioraea tepida</name>
    <dbReference type="NCBI Taxonomy" id="2843330"/>
    <lineage>
        <taxon>Bacteria</taxon>
        <taxon>Pseudomonadati</taxon>
        <taxon>Pseudomonadota</taxon>
        <taxon>Alphaproteobacteria</taxon>
        <taxon>Acetobacterales</taxon>
        <taxon>Elioraeaceae</taxon>
        <taxon>Elioraea</taxon>
    </lineage>
</organism>
<dbReference type="NCBIfam" id="TIGR02150">
    <property type="entry name" value="IPP_isom_1"/>
    <property type="match status" value="1"/>
</dbReference>
<evidence type="ECO:0000256" key="2">
    <source>
        <dbReference type="ARBA" id="ARBA00022723"/>
    </source>
</evidence>
<dbReference type="PROSITE" id="PS51462">
    <property type="entry name" value="NUDIX"/>
    <property type="match status" value="1"/>
</dbReference>
<dbReference type="GO" id="GO:0009240">
    <property type="term" value="P:isopentenyl diphosphate biosynthetic process"/>
    <property type="evidence" value="ECO:0007669"/>
    <property type="project" value="TreeGrafter"/>
</dbReference>
<evidence type="ECO:0000256" key="3">
    <source>
        <dbReference type="ARBA" id="ARBA00022842"/>
    </source>
</evidence>
<evidence type="ECO:0000256" key="5">
    <source>
        <dbReference type="NCBIfam" id="TIGR02150"/>
    </source>
</evidence>
<dbReference type="HAMAP" id="MF_00202">
    <property type="entry name" value="Idi"/>
    <property type="match status" value="1"/>
</dbReference>
<name>A0A975U3E7_9PROT</name>
<comment type="subcellular location">
    <subcellularLocation>
        <location evidence="4">Cytoplasm</location>
    </subcellularLocation>
</comment>
<keyword evidence="4 7" id="KW-0413">Isomerase</keyword>
<evidence type="ECO:0000256" key="4">
    <source>
        <dbReference type="HAMAP-Rule" id="MF_00202"/>
    </source>
</evidence>
<accession>A0A975U3E7</accession>
<dbReference type="EC" id="5.3.3.2" evidence="4 5"/>
<dbReference type="AlphaFoldDB" id="A0A975U3E7"/>
<feature type="active site" evidence="4">
    <location>
        <position position="114"/>
    </location>
</feature>
<feature type="binding site" evidence="4">
    <location>
        <position position="86"/>
    </location>
    <ligand>
        <name>Mg(2+)</name>
        <dbReference type="ChEBI" id="CHEBI:18420"/>
    </ligand>
</feature>
<comment type="cofactor">
    <cofactor evidence="4">
        <name>Mg(2+)</name>
        <dbReference type="ChEBI" id="CHEBI:18420"/>
    </cofactor>
    <text evidence="4">Binds 1 Mg(2+) ion per subunit. The magnesium ion binds only when substrate is bound.</text>
</comment>
<dbReference type="InterPro" id="IPR056375">
    <property type="entry name" value="Idi_bact"/>
</dbReference>
<evidence type="ECO:0000259" key="6">
    <source>
        <dbReference type="PROSITE" id="PS51462"/>
    </source>
</evidence>
<feature type="binding site" evidence="4">
    <location>
        <position position="112"/>
    </location>
    <ligand>
        <name>Mn(2+)</name>
        <dbReference type="ChEBI" id="CHEBI:29035"/>
    </ligand>
</feature>
<dbReference type="InterPro" id="IPR011876">
    <property type="entry name" value="IsopentenylPP_isomerase_typ1"/>
</dbReference>
<keyword evidence="8" id="KW-1185">Reference proteome</keyword>
<reference evidence="7" key="1">
    <citation type="submission" date="2021-06" db="EMBL/GenBank/DDBJ databases">
        <title>Elioraea tepida, sp. nov., a moderately thermophilic aerobic anoxygenic phototrophic bacterium isolated from an alkaline siliceous hot spring mat community in Yellowstone National Park, WY, USA.</title>
        <authorList>
            <person name="Saini M.K."/>
            <person name="Yoshida S."/>
            <person name="Sebastian A."/>
            <person name="Hirose S."/>
            <person name="Hara E."/>
            <person name="Tamaki H."/>
            <person name="Soulier N.T."/>
            <person name="Albert I."/>
            <person name="Hanada S."/>
            <person name="Bryant D.A."/>
            <person name="Tank M."/>
        </authorList>
    </citation>
    <scope>NUCLEOTIDE SEQUENCE</scope>
    <source>
        <strain evidence="7">MS-P2</strain>
    </source>
</reference>
<evidence type="ECO:0000313" key="8">
    <source>
        <dbReference type="Proteomes" id="UP000694001"/>
    </source>
</evidence>
<dbReference type="CDD" id="cd02885">
    <property type="entry name" value="NUDIX_IPP_Isomerase"/>
    <property type="match status" value="1"/>
</dbReference>
<dbReference type="PANTHER" id="PTHR10885:SF0">
    <property type="entry name" value="ISOPENTENYL-DIPHOSPHATE DELTA-ISOMERASE"/>
    <property type="match status" value="1"/>
</dbReference>
<evidence type="ECO:0000256" key="1">
    <source>
        <dbReference type="ARBA" id="ARBA00022490"/>
    </source>
</evidence>
<dbReference type="PANTHER" id="PTHR10885">
    <property type="entry name" value="ISOPENTENYL-DIPHOSPHATE DELTA-ISOMERASE"/>
    <property type="match status" value="1"/>
</dbReference>
<dbReference type="GO" id="GO:0005737">
    <property type="term" value="C:cytoplasm"/>
    <property type="evidence" value="ECO:0007669"/>
    <property type="project" value="UniProtKB-SubCell"/>
</dbReference>
<keyword evidence="2 4" id="KW-0479">Metal-binding</keyword>
<feature type="active site" evidence="4">
    <location>
        <position position="66"/>
    </location>
</feature>
<dbReference type="GO" id="GO:0004452">
    <property type="term" value="F:isopentenyl-diphosphate delta-isomerase activity"/>
    <property type="evidence" value="ECO:0007669"/>
    <property type="project" value="UniProtKB-UniRule"/>
</dbReference>
<protein>
    <recommendedName>
        <fullName evidence="4 5">Isopentenyl-diphosphate Delta-isomerase</fullName>
        <shortName evidence="4">IPP isomerase</shortName>
        <ecNumber evidence="4 5">5.3.3.2</ecNumber>
    </recommendedName>
    <alternativeName>
        <fullName evidence="4">IPP:DMAPP isomerase</fullName>
    </alternativeName>
    <alternativeName>
        <fullName evidence="4">Isopentenyl pyrophosphate isomerase</fullName>
    </alternativeName>
</protein>
<dbReference type="GO" id="GO:0046872">
    <property type="term" value="F:metal ion binding"/>
    <property type="evidence" value="ECO:0007669"/>
    <property type="project" value="UniProtKB-KW"/>
</dbReference>
<dbReference type="GO" id="GO:0050992">
    <property type="term" value="P:dimethylallyl diphosphate biosynthetic process"/>
    <property type="evidence" value="ECO:0007669"/>
    <property type="project" value="UniProtKB-UniRule"/>
</dbReference>
<sequence length="179" mass="20396">MQEEVVLVDRQDRPVGTMEKLAAHREGRLHRALSVVLRSADGRRLLLQRRAACKYHSGGRWTNTCCSHPRPGEDPADAAVRRLREEMGIEVDRLDPLFTTIYCASVGDGLTEHEFVHVFGTVWDGPVHPDPAEVADYAWFDAAELREDIARNPERYSAWFRTYVERFWDRMAGASETAA</sequence>
<dbReference type="RefSeq" id="WP_218286313.1">
    <property type="nucleotide sequence ID" value="NZ_CP076448.1"/>
</dbReference>
<comment type="similarity">
    <text evidence="4">Belongs to the IPP isomerase type 1 family.</text>
</comment>
<dbReference type="InterPro" id="IPR000086">
    <property type="entry name" value="NUDIX_hydrolase_dom"/>
</dbReference>
<feature type="binding site" evidence="4">
    <location>
        <position position="24"/>
    </location>
    <ligand>
        <name>Mn(2+)</name>
        <dbReference type="ChEBI" id="CHEBI:29035"/>
    </ligand>
</feature>
<dbReference type="PIRSF" id="PIRSF018427">
    <property type="entry name" value="Isopntndiph_ism"/>
    <property type="match status" value="1"/>
</dbReference>